<feature type="binding site" description="in other chain" evidence="8">
    <location>
        <begin position="11"/>
        <end position="13"/>
    </location>
    <ligand>
        <name>FMN</name>
        <dbReference type="ChEBI" id="CHEBI:58210"/>
        <note>ligand shared between dimeric partners</note>
    </ligand>
</feature>
<comment type="cofactor">
    <cofactor evidence="8">
        <name>FMN</name>
        <dbReference type="ChEBI" id="CHEBI:58210"/>
    </cofactor>
    <text evidence="8">Binds 1 FMN per subunit.</text>
</comment>
<keyword evidence="3 7" id="KW-0288">FMN</keyword>
<keyword evidence="11" id="KW-1185">Reference proteome</keyword>
<dbReference type="InterPro" id="IPR026021">
    <property type="entry name" value="YdjA-like"/>
</dbReference>
<evidence type="ECO:0000256" key="5">
    <source>
        <dbReference type="ARBA" id="ARBA00023002"/>
    </source>
</evidence>
<evidence type="ECO:0000256" key="7">
    <source>
        <dbReference type="PIRNR" id="PIRNR000232"/>
    </source>
</evidence>
<dbReference type="EMBL" id="FQUL01000014">
    <property type="protein sequence ID" value="SHE65141.1"/>
    <property type="molecule type" value="Genomic_DNA"/>
</dbReference>
<keyword evidence="4 7" id="KW-0521">NADP</keyword>
<dbReference type="STRING" id="1121881.SAMN02745225_01233"/>
<protein>
    <recommendedName>
        <fullName evidence="7">Putative NAD(P)H nitroreductase</fullName>
        <ecNumber evidence="7">1.-.-.-</ecNumber>
    </recommendedName>
</protein>
<feature type="binding site" evidence="8">
    <location>
        <position position="40"/>
    </location>
    <ligand>
        <name>FMN</name>
        <dbReference type="ChEBI" id="CHEBI:58210"/>
        <note>ligand shared between dimeric partners</note>
    </ligand>
</feature>
<dbReference type="Proteomes" id="UP000184295">
    <property type="component" value="Unassembled WGS sequence"/>
</dbReference>
<proteinExistence type="inferred from homology"/>
<dbReference type="InterPro" id="IPR000415">
    <property type="entry name" value="Nitroreductase-like"/>
</dbReference>
<keyword evidence="6 7" id="KW-0520">NAD</keyword>
<evidence type="ECO:0000256" key="4">
    <source>
        <dbReference type="ARBA" id="ARBA00022857"/>
    </source>
</evidence>
<dbReference type="PANTHER" id="PTHR43821:SF1">
    <property type="entry name" value="NAD(P)H NITROREDUCTASE YDJA-RELATED"/>
    <property type="match status" value="1"/>
</dbReference>
<dbReference type="EC" id="1.-.-.-" evidence="7"/>
<evidence type="ECO:0000256" key="8">
    <source>
        <dbReference type="PIRSR" id="PIRSR000232-1"/>
    </source>
</evidence>
<comment type="similarity">
    <text evidence="1 7">Belongs to the nitroreductase family.</text>
</comment>
<dbReference type="Pfam" id="PF00881">
    <property type="entry name" value="Nitroreductase"/>
    <property type="match status" value="1"/>
</dbReference>
<gene>
    <name evidence="10" type="ORF">SAMN02745225_01233</name>
</gene>
<evidence type="ECO:0000256" key="2">
    <source>
        <dbReference type="ARBA" id="ARBA00022630"/>
    </source>
</evidence>
<dbReference type="RefSeq" id="WP_072790017.1">
    <property type="nucleotide sequence ID" value="NZ_FQUL01000014.1"/>
</dbReference>
<evidence type="ECO:0000256" key="1">
    <source>
        <dbReference type="ARBA" id="ARBA00007118"/>
    </source>
</evidence>
<name>A0A1M4V828_9ACTN</name>
<reference evidence="11" key="1">
    <citation type="submission" date="2016-11" db="EMBL/GenBank/DDBJ databases">
        <authorList>
            <person name="Varghese N."/>
            <person name="Submissions S."/>
        </authorList>
    </citation>
    <scope>NUCLEOTIDE SEQUENCE [LARGE SCALE GENOMIC DNA]</scope>
    <source>
        <strain evidence="11">DSM 19514</strain>
    </source>
</reference>
<dbReference type="AlphaFoldDB" id="A0A1M4V828"/>
<evidence type="ECO:0000313" key="10">
    <source>
        <dbReference type="EMBL" id="SHE65141.1"/>
    </source>
</evidence>
<evidence type="ECO:0000256" key="3">
    <source>
        <dbReference type="ARBA" id="ARBA00022643"/>
    </source>
</evidence>
<sequence>MNETITNLLSRRSVGRLSEPGPTAEELQLIFKAAANAPDHGSLKPFSFVVLEDNTKKAFNEVLLQALYARAKSKGRVPTEGQIQKESTKLDRAPLVVVAVARVDQDSRIPEIEQILSAAAATENVLVAAKSLGYDTMWRTGEATYDPFIKDQLGLDAKDHIIGWIYIGTATIPDEEARDPEVTELVHYWRPEI</sequence>
<evidence type="ECO:0000313" key="11">
    <source>
        <dbReference type="Proteomes" id="UP000184295"/>
    </source>
</evidence>
<accession>A0A1M4V828</accession>
<dbReference type="OrthoDB" id="3268470at2"/>
<dbReference type="InterPro" id="IPR029479">
    <property type="entry name" value="Nitroreductase"/>
</dbReference>
<evidence type="ECO:0000256" key="6">
    <source>
        <dbReference type="ARBA" id="ARBA00023027"/>
    </source>
</evidence>
<dbReference type="Gene3D" id="3.40.109.10">
    <property type="entry name" value="NADH Oxidase"/>
    <property type="match status" value="1"/>
</dbReference>
<feature type="domain" description="Nitroreductase" evidence="9">
    <location>
        <begin position="9"/>
        <end position="168"/>
    </location>
</feature>
<keyword evidence="2 7" id="KW-0285">Flavoprotein</keyword>
<dbReference type="SUPFAM" id="SSF55469">
    <property type="entry name" value="FMN-dependent nitroreductase-like"/>
    <property type="match status" value="1"/>
</dbReference>
<dbReference type="PANTHER" id="PTHR43821">
    <property type="entry name" value="NAD(P)H NITROREDUCTASE YDJA-RELATED"/>
    <property type="match status" value="1"/>
</dbReference>
<dbReference type="GO" id="GO:0016491">
    <property type="term" value="F:oxidoreductase activity"/>
    <property type="evidence" value="ECO:0007669"/>
    <property type="project" value="UniProtKB-UniRule"/>
</dbReference>
<dbReference type="CDD" id="cd02135">
    <property type="entry name" value="YdjA-like"/>
    <property type="match status" value="1"/>
</dbReference>
<dbReference type="PIRSF" id="PIRSF000232">
    <property type="entry name" value="YdjA"/>
    <property type="match status" value="1"/>
</dbReference>
<organism evidence="10 11">
    <name type="scientific">Ferrithrix thermotolerans DSM 19514</name>
    <dbReference type="NCBI Taxonomy" id="1121881"/>
    <lineage>
        <taxon>Bacteria</taxon>
        <taxon>Bacillati</taxon>
        <taxon>Actinomycetota</taxon>
        <taxon>Acidimicrobiia</taxon>
        <taxon>Acidimicrobiales</taxon>
        <taxon>Acidimicrobiaceae</taxon>
        <taxon>Ferrithrix</taxon>
    </lineage>
</organism>
<dbReference type="InterPro" id="IPR052530">
    <property type="entry name" value="NAD(P)H_nitroreductase"/>
</dbReference>
<feature type="binding site" description="in other chain" evidence="8">
    <location>
        <begin position="138"/>
        <end position="140"/>
    </location>
    <ligand>
        <name>FMN</name>
        <dbReference type="ChEBI" id="CHEBI:58210"/>
        <note>ligand shared between dimeric partners</note>
    </ligand>
</feature>
<evidence type="ECO:0000259" key="9">
    <source>
        <dbReference type="Pfam" id="PF00881"/>
    </source>
</evidence>
<keyword evidence="5 7" id="KW-0560">Oxidoreductase</keyword>